<proteinExistence type="predicted"/>
<name>A0AAV2NF81_9HYME</name>
<evidence type="ECO:0000313" key="2">
    <source>
        <dbReference type="Proteomes" id="UP001497644"/>
    </source>
</evidence>
<dbReference type="Proteomes" id="UP001497644">
    <property type="component" value="Chromosome 15"/>
</dbReference>
<protein>
    <submittedName>
        <fullName evidence="1">Uncharacterized protein</fullName>
    </submittedName>
</protein>
<evidence type="ECO:0000313" key="1">
    <source>
        <dbReference type="EMBL" id="CAL1678910.1"/>
    </source>
</evidence>
<organism evidence="1 2">
    <name type="scientific">Lasius platythorax</name>
    <dbReference type="NCBI Taxonomy" id="488582"/>
    <lineage>
        <taxon>Eukaryota</taxon>
        <taxon>Metazoa</taxon>
        <taxon>Ecdysozoa</taxon>
        <taxon>Arthropoda</taxon>
        <taxon>Hexapoda</taxon>
        <taxon>Insecta</taxon>
        <taxon>Pterygota</taxon>
        <taxon>Neoptera</taxon>
        <taxon>Endopterygota</taxon>
        <taxon>Hymenoptera</taxon>
        <taxon>Apocrita</taxon>
        <taxon>Aculeata</taxon>
        <taxon>Formicoidea</taxon>
        <taxon>Formicidae</taxon>
        <taxon>Formicinae</taxon>
        <taxon>Lasius</taxon>
        <taxon>Lasius</taxon>
    </lineage>
</organism>
<accession>A0AAV2NF81</accession>
<dbReference type="EMBL" id="OZ034838">
    <property type="protein sequence ID" value="CAL1678910.1"/>
    <property type="molecule type" value="Genomic_DNA"/>
</dbReference>
<keyword evidence="2" id="KW-1185">Reference proteome</keyword>
<reference evidence="1" key="1">
    <citation type="submission" date="2024-04" db="EMBL/GenBank/DDBJ databases">
        <authorList>
            <consortium name="Molecular Ecology Group"/>
        </authorList>
    </citation>
    <scope>NUCLEOTIDE SEQUENCE</scope>
</reference>
<dbReference type="AlphaFoldDB" id="A0AAV2NF81"/>
<gene>
    <name evidence="1" type="ORF">LPLAT_LOCUS4687</name>
</gene>
<sequence length="70" mass="7793">MLGRPVVGGFCAPRATKGNWLGSETSCLDGAVLNTVKEKKREAMQDGIRIKDDKEILENLRTRTCAEEER</sequence>